<dbReference type="AlphaFoldDB" id="A0A4C1U786"/>
<sequence length="194" mass="21219">MDPTRAGVPVTSCAEGISKRSPSWQVTRRQHPRVLSGRIRFLESISYDTIGSNNEKRISIPSDPFRPVTLAIFPCAELAELIRFGAFSVRNKSFLLTPASHYSSFRERLITRVEFRPIESKRSGSQNMSSIGSRTVKTTMLFSNIDSGSYRNGRRSLASSSSGLLQSFPAAGAGVSLWLGLGLLFVGGHCPYGS</sequence>
<reference evidence="1 2" key="1">
    <citation type="journal article" date="2019" name="Commun. Biol.">
        <title>The bagworm genome reveals a unique fibroin gene that provides high tensile strength.</title>
        <authorList>
            <person name="Kono N."/>
            <person name="Nakamura H."/>
            <person name="Ohtoshi R."/>
            <person name="Tomita M."/>
            <person name="Numata K."/>
            <person name="Arakawa K."/>
        </authorList>
    </citation>
    <scope>NUCLEOTIDE SEQUENCE [LARGE SCALE GENOMIC DNA]</scope>
</reference>
<keyword evidence="2" id="KW-1185">Reference proteome</keyword>
<proteinExistence type="predicted"/>
<evidence type="ECO:0000313" key="2">
    <source>
        <dbReference type="Proteomes" id="UP000299102"/>
    </source>
</evidence>
<gene>
    <name evidence="1" type="ORF">EVAR_10691_1</name>
</gene>
<dbReference type="EMBL" id="BGZK01000137">
    <property type="protein sequence ID" value="GBP22181.1"/>
    <property type="molecule type" value="Genomic_DNA"/>
</dbReference>
<protein>
    <submittedName>
        <fullName evidence="1">Uncharacterized protein</fullName>
    </submittedName>
</protein>
<name>A0A4C1U786_EUMVA</name>
<dbReference type="Proteomes" id="UP000299102">
    <property type="component" value="Unassembled WGS sequence"/>
</dbReference>
<evidence type="ECO:0000313" key="1">
    <source>
        <dbReference type="EMBL" id="GBP22181.1"/>
    </source>
</evidence>
<accession>A0A4C1U786</accession>
<organism evidence="1 2">
    <name type="scientific">Eumeta variegata</name>
    <name type="common">Bagworm moth</name>
    <name type="synonym">Eumeta japonica</name>
    <dbReference type="NCBI Taxonomy" id="151549"/>
    <lineage>
        <taxon>Eukaryota</taxon>
        <taxon>Metazoa</taxon>
        <taxon>Ecdysozoa</taxon>
        <taxon>Arthropoda</taxon>
        <taxon>Hexapoda</taxon>
        <taxon>Insecta</taxon>
        <taxon>Pterygota</taxon>
        <taxon>Neoptera</taxon>
        <taxon>Endopterygota</taxon>
        <taxon>Lepidoptera</taxon>
        <taxon>Glossata</taxon>
        <taxon>Ditrysia</taxon>
        <taxon>Tineoidea</taxon>
        <taxon>Psychidae</taxon>
        <taxon>Oiketicinae</taxon>
        <taxon>Eumeta</taxon>
    </lineage>
</organism>
<comment type="caution">
    <text evidence="1">The sequence shown here is derived from an EMBL/GenBank/DDBJ whole genome shotgun (WGS) entry which is preliminary data.</text>
</comment>